<dbReference type="GO" id="GO:0046933">
    <property type="term" value="F:proton-transporting ATP synthase activity, rotational mechanism"/>
    <property type="evidence" value="ECO:0007669"/>
    <property type="project" value="TreeGrafter"/>
</dbReference>
<protein>
    <recommendedName>
        <fullName evidence="4">ATP synthase f chain, mitochondrial</fullName>
    </recommendedName>
</protein>
<comment type="caution">
    <text evidence="2">The sequence shown here is derived from an EMBL/GenBank/DDBJ whole genome shotgun (WGS) entry which is preliminary data.</text>
</comment>
<keyword evidence="1" id="KW-0812">Transmembrane</keyword>
<keyword evidence="3" id="KW-1185">Reference proteome</keyword>
<gene>
    <name evidence="2" type="ORF">PSTT_10596</name>
</gene>
<dbReference type="VEuPathDB" id="FungiDB:PSHT_13444"/>
<dbReference type="AlphaFoldDB" id="A0A2S4V3P6"/>
<dbReference type="VEuPathDB" id="FungiDB:PSTT_10596"/>
<evidence type="ECO:0000313" key="2">
    <source>
        <dbReference type="EMBL" id="POW04156.1"/>
    </source>
</evidence>
<evidence type="ECO:0008006" key="4">
    <source>
        <dbReference type="Google" id="ProtNLM"/>
    </source>
</evidence>
<proteinExistence type="predicted"/>
<dbReference type="EMBL" id="PKSL01000115">
    <property type="protein sequence ID" value="POW04156.1"/>
    <property type="molecule type" value="Genomic_DNA"/>
</dbReference>
<evidence type="ECO:0000313" key="3">
    <source>
        <dbReference type="Proteomes" id="UP000239156"/>
    </source>
</evidence>
<sequence length="169" mass="18618">MASALKNLIPPKIASAQALSRSGTAARMQRVVEFYSKLPKGPAPKASPGLNPFARYKARYMDGENASGAPLFHAMLGLFLVGYTIECTLTLPLLKTKKNKLLINLFSFSLIRSSVTRNTLDHTYQCIIATLILGTMTNHVQPTTTTSIILASKKPVDNMHLKFHKNNHH</sequence>
<name>A0A2S4V3P6_9BASI</name>
<accession>A0A2S4V3P6</accession>
<dbReference type="Proteomes" id="UP000239156">
    <property type="component" value="Unassembled WGS sequence"/>
</dbReference>
<evidence type="ECO:0000256" key="1">
    <source>
        <dbReference type="SAM" id="Phobius"/>
    </source>
</evidence>
<dbReference type="PANTHER" id="PTHR28161">
    <property type="entry name" value="ATP SYNTHASE SUBUNIT F, MITOCHONDRIAL"/>
    <property type="match status" value="1"/>
</dbReference>
<organism evidence="2 3">
    <name type="scientific">Puccinia striiformis</name>
    <dbReference type="NCBI Taxonomy" id="27350"/>
    <lineage>
        <taxon>Eukaryota</taxon>
        <taxon>Fungi</taxon>
        <taxon>Dikarya</taxon>
        <taxon>Basidiomycota</taxon>
        <taxon>Pucciniomycotina</taxon>
        <taxon>Pucciniomycetes</taxon>
        <taxon>Pucciniales</taxon>
        <taxon>Pucciniaceae</taxon>
        <taxon>Puccinia</taxon>
    </lineage>
</organism>
<dbReference type="InterPro" id="IPR019727">
    <property type="entry name" value="ATP_synth_F0_fsu_mt_fun"/>
</dbReference>
<keyword evidence="1" id="KW-0472">Membrane</keyword>
<dbReference type="PANTHER" id="PTHR28161:SF1">
    <property type="entry name" value="ATP SYNTHASE SUBUNIT F, MITOCHONDRIAL"/>
    <property type="match status" value="1"/>
</dbReference>
<reference evidence="2" key="1">
    <citation type="submission" date="2017-12" db="EMBL/GenBank/DDBJ databases">
        <title>Gene loss provides genomic basis for host adaptation in cereal stripe rust fungi.</title>
        <authorList>
            <person name="Xia C."/>
        </authorList>
    </citation>
    <scope>NUCLEOTIDE SEQUENCE [LARGE SCALE GENOMIC DNA]</scope>
    <source>
        <strain evidence="2">93-210</strain>
    </source>
</reference>
<keyword evidence="1" id="KW-1133">Transmembrane helix</keyword>
<feature type="transmembrane region" description="Helical" evidence="1">
    <location>
        <begin position="71"/>
        <end position="94"/>
    </location>
</feature>
<dbReference type="Pfam" id="PF10791">
    <property type="entry name" value="F1F0-ATPsyn_F"/>
    <property type="match status" value="1"/>
</dbReference>